<proteinExistence type="predicted"/>
<dbReference type="AlphaFoldDB" id="A0A0G1X7R6"/>
<sequence length="44" mass="4692">RHSFAGPLLKSLPRSMMRNNAAKIGGAEAIPSGVAPAYQEVNFH</sequence>
<protein>
    <submittedName>
        <fullName evidence="1">Uncharacterized protein</fullName>
    </submittedName>
</protein>
<gene>
    <name evidence="1" type="ORF">UY19_C0003G0070</name>
</gene>
<organism evidence="1 2">
    <name type="scientific">Candidatus Wolfebacteria bacterium GW2011_GWA2_47_9b</name>
    <dbReference type="NCBI Taxonomy" id="1619005"/>
    <lineage>
        <taxon>Bacteria</taxon>
        <taxon>Candidatus Wolfeibacteriota</taxon>
    </lineage>
</organism>
<accession>A0A0G1X7R6</accession>
<comment type="caution">
    <text evidence="1">The sequence shown here is derived from an EMBL/GenBank/DDBJ whole genome shotgun (WGS) entry which is preliminary data.</text>
</comment>
<dbReference type="EMBL" id="LCPB01000003">
    <property type="protein sequence ID" value="KKU90415.1"/>
    <property type="molecule type" value="Genomic_DNA"/>
</dbReference>
<name>A0A0G1X7R6_9BACT</name>
<dbReference type="Proteomes" id="UP000033882">
    <property type="component" value="Unassembled WGS sequence"/>
</dbReference>
<reference evidence="1 2" key="1">
    <citation type="journal article" date="2015" name="Nature">
        <title>rRNA introns, odd ribosomes, and small enigmatic genomes across a large radiation of phyla.</title>
        <authorList>
            <person name="Brown C.T."/>
            <person name="Hug L.A."/>
            <person name="Thomas B.C."/>
            <person name="Sharon I."/>
            <person name="Castelle C.J."/>
            <person name="Singh A."/>
            <person name="Wilkins M.J."/>
            <person name="Williams K.H."/>
            <person name="Banfield J.F."/>
        </authorList>
    </citation>
    <scope>NUCLEOTIDE SEQUENCE [LARGE SCALE GENOMIC DNA]</scope>
</reference>
<evidence type="ECO:0000313" key="1">
    <source>
        <dbReference type="EMBL" id="KKU90415.1"/>
    </source>
</evidence>
<feature type="non-terminal residue" evidence="1">
    <location>
        <position position="1"/>
    </location>
</feature>
<evidence type="ECO:0000313" key="2">
    <source>
        <dbReference type="Proteomes" id="UP000033882"/>
    </source>
</evidence>